<keyword evidence="5 14" id="KW-0328">Glycosyltransferase</keyword>
<evidence type="ECO:0000256" key="3">
    <source>
        <dbReference type="ARBA" id="ARBA00022525"/>
    </source>
</evidence>
<evidence type="ECO:0000256" key="11">
    <source>
        <dbReference type="ARBA" id="ARBA00023027"/>
    </source>
</evidence>
<dbReference type="Proteomes" id="UP000504632">
    <property type="component" value="Chromosome 7"/>
</dbReference>
<evidence type="ECO:0000256" key="4">
    <source>
        <dbReference type="ARBA" id="ARBA00022656"/>
    </source>
</evidence>
<feature type="chain" id="PRO_5027139151" description="NAD(P)(+)--arginine ADP-ribosyltransferase" evidence="14">
    <location>
        <begin position="19"/>
        <end position="247"/>
    </location>
</feature>
<comment type="similarity">
    <text evidence="2 14">Belongs to the Arg-specific ADP-ribosyltransferase family.</text>
</comment>
<keyword evidence="10" id="KW-0843">Virulence</keyword>
<comment type="subcellular location">
    <subcellularLocation>
        <location evidence="1">Secreted</location>
    </subcellularLocation>
</comment>
<sequence length="247" mass="28654">MAVWMLFMFAATLATVQCSSVLPLDMALDSVDDAYVHCTEKMPKVIKKYYFDKEMKTNAKFRNAWYEVQKWAHPAYGLNKEQAVAVWIYTSANIYLDFNGAVNSGKKSYKYRKFQYTSLYFLLTTAIQRLKKTQPPYMTTYRRTSSIYKSVPKGTIIRFGRFASSSLNAKVNLSFGDKTCFQIQTKFGADLSKFSKYKHQKEVLIPPYEKFIVTSVQYRKYNPYLWCEVVYTLQSVGTQSNLNCVLS</sequence>
<keyword evidence="12" id="KW-1015">Disulfide bond</keyword>
<dbReference type="FunFam" id="3.90.176.10:FF:000001">
    <property type="entry name" value="NAD(P)(+)--arginine ADP-ribosyltransferase"/>
    <property type="match status" value="1"/>
</dbReference>
<dbReference type="GO" id="GO:0106274">
    <property type="term" value="F:NAD+-protein-arginine ADP-ribosyltransferase activity"/>
    <property type="evidence" value="ECO:0007669"/>
    <property type="project" value="UniProtKB-EC"/>
</dbReference>
<accession>A0A6J2VS55</accession>
<evidence type="ECO:0000256" key="9">
    <source>
        <dbReference type="ARBA" id="ARBA00022857"/>
    </source>
</evidence>
<keyword evidence="9 14" id="KW-0521">NADP</keyword>
<protein>
    <recommendedName>
        <fullName evidence="14">NAD(P)(+)--arginine ADP-ribosyltransferase</fullName>
        <ecNumber evidence="14">2.4.2.31</ecNumber>
    </recommendedName>
    <alternativeName>
        <fullName evidence="14">Mono(ADP-ribosyl)transferase</fullName>
    </alternativeName>
</protein>
<dbReference type="InterPro" id="IPR000768">
    <property type="entry name" value="ART"/>
</dbReference>
<evidence type="ECO:0000256" key="1">
    <source>
        <dbReference type="ARBA" id="ARBA00004613"/>
    </source>
</evidence>
<dbReference type="EC" id="2.4.2.31" evidence="14"/>
<evidence type="ECO:0000313" key="15">
    <source>
        <dbReference type="Proteomes" id="UP000504632"/>
    </source>
</evidence>
<keyword evidence="7" id="KW-0548">Nucleotidyltransferase</keyword>
<dbReference type="SUPFAM" id="SSF56399">
    <property type="entry name" value="ADP-ribosylation"/>
    <property type="match status" value="1"/>
</dbReference>
<evidence type="ECO:0000256" key="12">
    <source>
        <dbReference type="ARBA" id="ARBA00023157"/>
    </source>
</evidence>
<dbReference type="GeneID" id="115816056"/>
<dbReference type="GO" id="GO:0090729">
    <property type="term" value="F:toxin activity"/>
    <property type="evidence" value="ECO:0007669"/>
    <property type="project" value="UniProtKB-KW"/>
</dbReference>
<evidence type="ECO:0000256" key="10">
    <source>
        <dbReference type="ARBA" id="ARBA00023026"/>
    </source>
</evidence>
<keyword evidence="3" id="KW-0964">Secreted</keyword>
<dbReference type="PANTHER" id="PTHR10339">
    <property type="entry name" value="ADP-RIBOSYLTRANSFERASE"/>
    <property type="match status" value="1"/>
</dbReference>
<proteinExistence type="inferred from homology"/>
<dbReference type="AlphaFoldDB" id="A0A6J2VS55"/>
<evidence type="ECO:0000256" key="2">
    <source>
        <dbReference type="ARBA" id="ARBA00009558"/>
    </source>
</evidence>
<evidence type="ECO:0000256" key="14">
    <source>
        <dbReference type="RuleBase" id="RU361228"/>
    </source>
</evidence>
<dbReference type="InterPro" id="IPR050999">
    <property type="entry name" value="ADP-ribosyltransferase_ARG"/>
</dbReference>
<feature type="signal peptide" evidence="14">
    <location>
        <begin position="1"/>
        <end position="18"/>
    </location>
</feature>
<dbReference type="Gene3D" id="3.90.176.10">
    <property type="entry name" value="Toxin ADP-ribosyltransferase, Chain A, domain 1"/>
    <property type="match status" value="1"/>
</dbReference>
<gene>
    <name evidence="16" type="primary">LOC115816056</name>
</gene>
<evidence type="ECO:0000256" key="8">
    <source>
        <dbReference type="ARBA" id="ARBA00022729"/>
    </source>
</evidence>
<keyword evidence="6 14" id="KW-0808">Transferase</keyword>
<dbReference type="PRINTS" id="PR00970">
    <property type="entry name" value="RIBTRNSFRASE"/>
</dbReference>
<evidence type="ECO:0000256" key="5">
    <source>
        <dbReference type="ARBA" id="ARBA00022676"/>
    </source>
</evidence>
<keyword evidence="4" id="KW-0800">Toxin</keyword>
<keyword evidence="15" id="KW-1185">Reference proteome</keyword>
<dbReference type="RefSeq" id="XP_030634887.1">
    <property type="nucleotide sequence ID" value="XM_030779027.1"/>
</dbReference>
<dbReference type="OrthoDB" id="423533at2759"/>
<evidence type="ECO:0000256" key="13">
    <source>
        <dbReference type="ARBA" id="ARBA00047597"/>
    </source>
</evidence>
<dbReference type="Pfam" id="PF01129">
    <property type="entry name" value="ART"/>
    <property type="match status" value="1"/>
</dbReference>
<evidence type="ECO:0000256" key="6">
    <source>
        <dbReference type="ARBA" id="ARBA00022679"/>
    </source>
</evidence>
<dbReference type="GO" id="GO:0016779">
    <property type="term" value="F:nucleotidyltransferase activity"/>
    <property type="evidence" value="ECO:0007669"/>
    <property type="project" value="UniProtKB-KW"/>
</dbReference>
<name>A0A6J2VS55_CHACN</name>
<keyword evidence="11 14" id="KW-0520">NAD</keyword>
<evidence type="ECO:0000313" key="16">
    <source>
        <dbReference type="RefSeq" id="XP_030634887.1"/>
    </source>
</evidence>
<dbReference type="GO" id="GO:0005576">
    <property type="term" value="C:extracellular region"/>
    <property type="evidence" value="ECO:0007669"/>
    <property type="project" value="UniProtKB-SubCell"/>
</dbReference>
<dbReference type="PROSITE" id="PS51996">
    <property type="entry name" value="TR_MART"/>
    <property type="match status" value="1"/>
</dbReference>
<comment type="catalytic activity">
    <reaction evidence="13 14">
        <text>L-arginyl-[protein] + NAD(+) = N(omega)-(ADP-D-ribosyl)-L-arginyl-[protein] + nicotinamide + H(+)</text>
        <dbReference type="Rhea" id="RHEA:19149"/>
        <dbReference type="Rhea" id="RHEA-COMP:10532"/>
        <dbReference type="Rhea" id="RHEA-COMP:15087"/>
        <dbReference type="ChEBI" id="CHEBI:15378"/>
        <dbReference type="ChEBI" id="CHEBI:17154"/>
        <dbReference type="ChEBI" id="CHEBI:29965"/>
        <dbReference type="ChEBI" id="CHEBI:57540"/>
        <dbReference type="ChEBI" id="CHEBI:142554"/>
        <dbReference type="EC" id="2.4.2.31"/>
    </reaction>
</comment>
<dbReference type="InParanoid" id="A0A6J2VS55"/>
<dbReference type="FunCoup" id="A0A6J2VS55">
    <property type="interactions" value="1241"/>
</dbReference>
<organism evidence="15 16">
    <name type="scientific">Chanos chanos</name>
    <name type="common">Milkfish</name>
    <name type="synonym">Mugil chanos</name>
    <dbReference type="NCBI Taxonomy" id="29144"/>
    <lineage>
        <taxon>Eukaryota</taxon>
        <taxon>Metazoa</taxon>
        <taxon>Chordata</taxon>
        <taxon>Craniata</taxon>
        <taxon>Vertebrata</taxon>
        <taxon>Euteleostomi</taxon>
        <taxon>Actinopterygii</taxon>
        <taxon>Neopterygii</taxon>
        <taxon>Teleostei</taxon>
        <taxon>Ostariophysi</taxon>
        <taxon>Gonorynchiformes</taxon>
        <taxon>Chanidae</taxon>
        <taxon>Chanos</taxon>
    </lineage>
</organism>
<keyword evidence="8 14" id="KW-0732">Signal</keyword>
<dbReference type="GO" id="GO:0003950">
    <property type="term" value="F:NAD+ poly-ADP-ribosyltransferase activity"/>
    <property type="evidence" value="ECO:0007669"/>
    <property type="project" value="TreeGrafter"/>
</dbReference>
<reference evidence="16" key="1">
    <citation type="submission" date="2025-08" db="UniProtKB">
        <authorList>
            <consortium name="RefSeq"/>
        </authorList>
    </citation>
    <scope>IDENTIFICATION</scope>
</reference>
<dbReference type="PANTHER" id="PTHR10339:SF25">
    <property type="entry name" value="SECRETED EXOENZYME S"/>
    <property type="match status" value="1"/>
</dbReference>
<evidence type="ECO:0000256" key="7">
    <source>
        <dbReference type="ARBA" id="ARBA00022695"/>
    </source>
</evidence>